<evidence type="ECO:0000313" key="2">
    <source>
        <dbReference type="WBParaSite" id="MBELARI_LOCUS17392"/>
    </source>
</evidence>
<dbReference type="PANTHER" id="PTHR22900">
    <property type="entry name" value="PROTEIN CBG14245-RELATED"/>
    <property type="match status" value="1"/>
</dbReference>
<reference evidence="2" key="1">
    <citation type="submission" date="2024-02" db="UniProtKB">
        <authorList>
            <consortium name="WormBaseParasite"/>
        </authorList>
    </citation>
    <scope>IDENTIFICATION</scope>
</reference>
<dbReference type="GO" id="GO:0050650">
    <property type="term" value="P:chondroitin sulfate proteoglycan biosynthetic process"/>
    <property type="evidence" value="ECO:0007669"/>
    <property type="project" value="InterPro"/>
</dbReference>
<dbReference type="GO" id="GO:0016020">
    <property type="term" value="C:membrane"/>
    <property type="evidence" value="ECO:0007669"/>
    <property type="project" value="InterPro"/>
</dbReference>
<keyword evidence="1" id="KW-1185">Reference proteome</keyword>
<proteinExistence type="predicted"/>
<dbReference type="GO" id="GO:1902884">
    <property type="term" value="P:positive regulation of response to oxidative stress"/>
    <property type="evidence" value="ECO:0007669"/>
    <property type="project" value="InterPro"/>
</dbReference>
<protein>
    <submittedName>
        <fullName evidence="2">Uncharacterized protein</fullName>
    </submittedName>
</protein>
<dbReference type="InterPro" id="IPR005331">
    <property type="entry name" value="Sulfotransferase"/>
</dbReference>
<sequence>MKPHKHVTALTQPNLNQLAFKRFEKNLCDGRKECEILPRFLAFNVGHHLIAPDFNITLCVIFKNFSTVLRSIMCFLYNAESYQKEVKDLMDDKFEIRHCKNKNEFIGDIGEKKLQWFERESGKIFNRYSVTRDPIERFVSGFLDKCLYSKNISGGSYENRKNPCGNCGGNITCFGEFIFSELSSIVRTNLKKYTLETEHFAPQNWNCNFKEAFAKYTSKRLLREDKETGSQQIFLSSHL</sequence>
<dbReference type="InterPro" id="IPR007669">
    <property type="entry name" value="Chst-1-like"/>
</dbReference>
<name>A0AAF3ETB7_9BILA</name>
<dbReference type="GO" id="GO:0047756">
    <property type="term" value="F:chondroitin 4-sulfotransferase activity"/>
    <property type="evidence" value="ECO:0007669"/>
    <property type="project" value="InterPro"/>
</dbReference>
<dbReference type="WBParaSite" id="MBELARI_LOCUS17392">
    <property type="protein sequence ID" value="MBELARI_LOCUS17392"/>
    <property type="gene ID" value="MBELARI_LOCUS17392"/>
</dbReference>
<dbReference type="Proteomes" id="UP000887575">
    <property type="component" value="Unassembled WGS sequence"/>
</dbReference>
<dbReference type="AlphaFoldDB" id="A0AAF3ETB7"/>
<dbReference type="PANTHER" id="PTHR22900:SF5">
    <property type="entry name" value="PROTEIN CBG14245"/>
    <property type="match status" value="1"/>
</dbReference>
<organism evidence="1 2">
    <name type="scientific">Mesorhabditis belari</name>
    <dbReference type="NCBI Taxonomy" id="2138241"/>
    <lineage>
        <taxon>Eukaryota</taxon>
        <taxon>Metazoa</taxon>
        <taxon>Ecdysozoa</taxon>
        <taxon>Nematoda</taxon>
        <taxon>Chromadorea</taxon>
        <taxon>Rhabditida</taxon>
        <taxon>Rhabditina</taxon>
        <taxon>Rhabditomorpha</taxon>
        <taxon>Rhabditoidea</taxon>
        <taxon>Rhabditidae</taxon>
        <taxon>Mesorhabditinae</taxon>
        <taxon>Mesorhabditis</taxon>
    </lineage>
</organism>
<dbReference type="Pfam" id="PF03567">
    <property type="entry name" value="Sulfotransfer_2"/>
    <property type="match status" value="1"/>
</dbReference>
<evidence type="ECO:0000313" key="1">
    <source>
        <dbReference type="Proteomes" id="UP000887575"/>
    </source>
</evidence>
<accession>A0AAF3ETB7</accession>